<protein>
    <submittedName>
        <fullName evidence="2">Uncharacterized protein</fullName>
    </submittedName>
</protein>
<gene>
    <name evidence="2" type="ORF">JMJ35_007203</name>
</gene>
<dbReference type="EMBL" id="JAFEKC020000015">
    <property type="protein sequence ID" value="KAK0510771.1"/>
    <property type="molecule type" value="Genomic_DNA"/>
</dbReference>
<accession>A0AA39QZQ2</accession>
<feature type="compositionally biased region" description="Basic and acidic residues" evidence="1">
    <location>
        <begin position="237"/>
        <end position="252"/>
    </location>
</feature>
<reference evidence="2" key="1">
    <citation type="submission" date="2023-03" db="EMBL/GenBank/DDBJ databases">
        <title>Complete genome of Cladonia borealis.</title>
        <authorList>
            <person name="Park H."/>
        </authorList>
    </citation>
    <scope>NUCLEOTIDE SEQUENCE</scope>
    <source>
        <strain evidence="2">ANT050790</strain>
    </source>
</reference>
<name>A0AA39QZQ2_9LECA</name>
<feature type="compositionally biased region" description="Polar residues" evidence="1">
    <location>
        <begin position="281"/>
        <end position="299"/>
    </location>
</feature>
<sequence length="299" mass="32666">MATEPPFILLKSTSWLPVEETETLLGAVVKNFWAPTDNSVPTEPLVYNKQRKFVEKGYDDFVLTNEGGVGKAAMLKLQGLAKLNWKGVVDDAFDLRGKHIRYIKLRQVDKFWEDLKEDPEVQRRVPKWIGSWYRGSKPPVCLITGLFICKDATSKSSKDVSQARGAKLEAPFGTAAVAASASQGALLPNDGTGNLEAGLSANKTQTQHIKAKAKGDSIFAMQLKVISSETFNKTALRLKDKSPDAPTHRQMGEDEELPSMDSLNLEDVDPETWEGLERENLQSGEGTDSGSGSAPSAGK</sequence>
<keyword evidence="3" id="KW-1185">Reference proteome</keyword>
<evidence type="ECO:0000313" key="3">
    <source>
        <dbReference type="Proteomes" id="UP001166286"/>
    </source>
</evidence>
<evidence type="ECO:0000256" key="1">
    <source>
        <dbReference type="SAM" id="MobiDB-lite"/>
    </source>
</evidence>
<organism evidence="2 3">
    <name type="scientific">Cladonia borealis</name>
    <dbReference type="NCBI Taxonomy" id="184061"/>
    <lineage>
        <taxon>Eukaryota</taxon>
        <taxon>Fungi</taxon>
        <taxon>Dikarya</taxon>
        <taxon>Ascomycota</taxon>
        <taxon>Pezizomycotina</taxon>
        <taxon>Lecanoromycetes</taxon>
        <taxon>OSLEUM clade</taxon>
        <taxon>Lecanoromycetidae</taxon>
        <taxon>Lecanorales</taxon>
        <taxon>Lecanorineae</taxon>
        <taxon>Cladoniaceae</taxon>
        <taxon>Cladonia</taxon>
    </lineage>
</organism>
<feature type="region of interest" description="Disordered" evidence="1">
    <location>
        <begin position="237"/>
        <end position="299"/>
    </location>
</feature>
<dbReference type="AlphaFoldDB" id="A0AA39QZQ2"/>
<evidence type="ECO:0000313" key="2">
    <source>
        <dbReference type="EMBL" id="KAK0510771.1"/>
    </source>
</evidence>
<feature type="compositionally biased region" description="Acidic residues" evidence="1">
    <location>
        <begin position="253"/>
        <end position="274"/>
    </location>
</feature>
<proteinExistence type="predicted"/>
<comment type="caution">
    <text evidence="2">The sequence shown here is derived from an EMBL/GenBank/DDBJ whole genome shotgun (WGS) entry which is preliminary data.</text>
</comment>
<dbReference type="Proteomes" id="UP001166286">
    <property type="component" value="Unassembled WGS sequence"/>
</dbReference>